<sequence>MNDGNKSSNVQKSLKFFNKRPITRYFANAPLPIVRTIFVNILCCIELCRGLWITLYISNYLQHDGDGSFWLLRLKPQKLLKRPTSMELPPILELYIDGDGEHNLYIAFLNAMQ</sequence>
<reference evidence="2" key="1">
    <citation type="submission" date="2014-03" db="EMBL/GenBank/DDBJ databases">
        <authorList>
            <person name="Aksoy S."/>
            <person name="Warren W."/>
            <person name="Wilson R.K."/>
        </authorList>
    </citation>
    <scope>NUCLEOTIDE SEQUENCE [LARGE SCALE GENOMIC DNA]</scope>
    <source>
        <strain evidence="2">IAEA</strain>
    </source>
</reference>
<evidence type="ECO:0000313" key="1">
    <source>
        <dbReference type="EnsemblMetazoa" id="GBRI038669-PA"/>
    </source>
</evidence>
<keyword evidence="2" id="KW-1185">Reference proteome</keyword>
<dbReference type="EnsemblMetazoa" id="GBRI038669-RA">
    <property type="protein sequence ID" value="GBRI038669-PA"/>
    <property type="gene ID" value="GBRI038669"/>
</dbReference>
<dbReference type="VEuPathDB" id="VectorBase:GBRI038669"/>
<proteinExistence type="predicted"/>
<dbReference type="AlphaFoldDB" id="A0A1A9WZM3"/>
<dbReference type="Proteomes" id="UP000091820">
    <property type="component" value="Unassembled WGS sequence"/>
</dbReference>
<name>A0A1A9WZM3_9MUSC</name>
<accession>A0A1A9WZM3</accession>
<evidence type="ECO:0000313" key="2">
    <source>
        <dbReference type="Proteomes" id="UP000091820"/>
    </source>
</evidence>
<protein>
    <submittedName>
        <fullName evidence="1">Uncharacterized protein</fullName>
    </submittedName>
</protein>
<organism evidence="1 2">
    <name type="scientific">Glossina brevipalpis</name>
    <dbReference type="NCBI Taxonomy" id="37001"/>
    <lineage>
        <taxon>Eukaryota</taxon>
        <taxon>Metazoa</taxon>
        <taxon>Ecdysozoa</taxon>
        <taxon>Arthropoda</taxon>
        <taxon>Hexapoda</taxon>
        <taxon>Insecta</taxon>
        <taxon>Pterygota</taxon>
        <taxon>Neoptera</taxon>
        <taxon>Endopterygota</taxon>
        <taxon>Diptera</taxon>
        <taxon>Brachycera</taxon>
        <taxon>Muscomorpha</taxon>
        <taxon>Hippoboscoidea</taxon>
        <taxon>Glossinidae</taxon>
        <taxon>Glossina</taxon>
    </lineage>
</organism>
<reference evidence="1" key="2">
    <citation type="submission" date="2020-05" db="UniProtKB">
        <authorList>
            <consortium name="EnsemblMetazoa"/>
        </authorList>
    </citation>
    <scope>IDENTIFICATION</scope>
    <source>
        <strain evidence="1">IAEA</strain>
    </source>
</reference>